<dbReference type="Proteomes" id="UP000544095">
    <property type="component" value="Unassembled WGS sequence"/>
</dbReference>
<protein>
    <submittedName>
        <fullName evidence="1">Uncharacterized protein</fullName>
    </submittedName>
</protein>
<comment type="caution">
    <text evidence="1">The sequence shown here is derived from an EMBL/GenBank/DDBJ whole genome shotgun (WGS) entry which is preliminary data.</text>
</comment>
<name>A0A8H5KBD0_9HYPO</name>
<accession>A0A8H5KBD0</accession>
<reference evidence="1 2" key="1">
    <citation type="submission" date="2020-05" db="EMBL/GenBank/DDBJ databases">
        <title>Identification and distribution of gene clusters putatively required for synthesis of sphingolipid metabolism inhibitors in phylogenetically diverse species of the filamentous fungus Fusarium.</title>
        <authorList>
            <person name="Kim H.-S."/>
            <person name="Busman M."/>
            <person name="Brown D.W."/>
            <person name="Divon H."/>
            <person name="Uhlig S."/>
            <person name="Proctor R.H."/>
        </authorList>
    </citation>
    <scope>NUCLEOTIDE SEQUENCE [LARGE SCALE GENOMIC DNA]</scope>
    <source>
        <strain evidence="1 2">NRRL 25211</strain>
    </source>
</reference>
<organism evidence="1 2">
    <name type="scientific">Fusarium pseudoanthophilum</name>
    <dbReference type="NCBI Taxonomy" id="48495"/>
    <lineage>
        <taxon>Eukaryota</taxon>
        <taxon>Fungi</taxon>
        <taxon>Dikarya</taxon>
        <taxon>Ascomycota</taxon>
        <taxon>Pezizomycotina</taxon>
        <taxon>Sordariomycetes</taxon>
        <taxon>Hypocreomycetidae</taxon>
        <taxon>Hypocreales</taxon>
        <taxon>Nectriaceae</taxon>
        <taxon>Fusarium</taxon>
        <taxon>Fusarium fujikuroi species complex</taxon>
    </lineage>
</organism>
<gene>
    <name evidence="1" type="ORF">FPANT_13796</name>
</gene>
<keyword evidence="2" id="KW-1185">Reference proteome</keyword>
<proteinExistence type="predicted"/>
<dbReference type="EMBL" id="JAAOAR010001168">
    <property type="protein sequence ID" value="KAF5570223.1"/>
    <property type="molecule type" value="Genomic_DNA"/>
</dbReference>
<evidence type="ECO:0000313" key="2">
    <source>
        <dbReference type="Proteomes" id="UP000544095"/>
    </source>
</evidence>
<dbReference type="AlphaFoldDB" id="A0A8H5KBD0"/>
<sequence length="111" mass="12303">MCKRLEPNAISDLMAIGICHPSVVLRKSAEVDDGSLLLDLPPDINASDMDPPDVTLEGEDDIEEVERDPNIEAWISFAGRCLVLLPPSTVFRAETSLVRRTRRRVHVHDGS</sequence>
<evidence type="ECO:0000313" key="1">
    <source>
        <dbReference type="EMBL" id="KAF5570223.1"/>
    </source>
</evidence>